<evidence type="ECO:0000313" key="5">
    <source>
        <dbReference type="Proteomes" id="UP001627154"/>
    </source>
</evidence>
<evidence type="ECO:0000259" key="3">
    <source>
        <dbReference type="Pfam" id="PF13359"/>
    </source>
</evidence>
<gene>
    <name evidence="4" type="ORF">TKK_007523</name>
</gene>
<keyword evidence="2" id="KW-0479">Metal-binding</keyword>
<comment type="cofactor">
    <cofactor evidence="1">
        <name>a divalent metal cation</name>
        <dbReference type="ChEBI" id="CHEBI:60240"/>
    </cofactor>
</comment>
<evidence type="ECO:0000256" key="1">
    <source>
        <dbReference type="ARBA" id="ARBA00001968"/>
    </source>
</evidence>
<reference evidence="4 5" key="1">
    <citation type="journal article" date="2024" name="bioRxiv">
        <title>A reference genome for Trichogramma kaykai: A tiny desert-dwelling parasitoid wasp with competing sex-ratio distorters.</title>
        <authorList>
            <person name="Culotta J."/>
            <person name="Lindsey A.R."/>
        </authorList>
    </citation>
    <scope>NUCLEOTIDE SEQUENCE [LARGE SCALE GENOMIC DNA]</scope>
    <source>
        <strain evidence="4 5">KSX58</strain>
    </source>
</reference>
<dbReference type="EMBL" id="JBJJXI010000059">
    <property type="protein sequence ID" value="KAL3398349.1"/>
    <property type="molecule type" value="Genomic_DNA"/>
</dbReference>
<sequence>MSRSSPGPDPPLVVLVVSSAVEFAGLLSRTRVDSYRHSHSSLWRHRILLAARYSSIRRRHPPGCRAQLSHSSSVRSQSKSSTLFSVHISIFNSSLFTDIEPSRRLCKMPNLKRDGEYERLFPRIKTQPRKFRKYLRMTLAEFEYILSKLESSLSKDWCNLHISIFPEQQLVKTIRFLVTDKDFEDLATQFDIGHSTACVYVRECLKFIWEILQPLHIPIPTHADFPANSGSAFYNYKRFHSCVLQAVVDTDGKFIFIEVCPYGSQSDGGIFGASQLQKAVKQGLLPIPEKDELPSPNSCKSVMPYYFIGDRAYPLKPYLMKPIRGNNLSPSQKILISVCHEPGQEDERDVDDEDLTYFINEKCEVDENEHGSEFQEASRERQKVIQWFLENPVYIYHA</sequence>
<evidence type="ECO:0000313" key="4">
    <source>
        <dbReference type="EMBL" id="KAL3398349.1"/>
    </source>
</evidence>
<organism evidence="4 5">
    <name type="scientific">Trichogramma kaykai</name>
    <dbReference type="NCBI Taxonomy" id="54128"/>
    <lineage>
        <taxon>Eukaryota</taxon>
        <taxon>Metazoa</taxon>
        <taxon>Ecdysozoa</taxon>
        <taxon>Arthropoda</taxon>
        <taxon>Hexapoda</taxon>
        <taxon>Insecta</taxon>
        <taxon>Pterygota</taxon>
        <taxon>Neoptera</taxon>
        <taxon>Endopterygota</taxon>
        <taxon>Hymenoptera</taxon>
        <taxon>Apocrita</taxon>
        <taxon>Proctotrupomorpha</taxon>
        <taxon>Chalcidoidea</taxon>
        <taxon>Trichogrammatidae</taxon>
        <taxon>Trichogramma</taxon>
    </lineage>
</organism>
<evidence type="ECO:0000256" key="2">
    <source>
        <dbReference type="ARBA" id="ARBA00022723"/>
    </source>
</evidence>
<feature type="domain" description="DDE Tnp4" evidence="3">
    <location>
        <begin position="226"/>
        <end position="333"/>
    </location>
</feature>
<dbReference type="InterPro" id="IPR027806">
    <property type="entry name" value="HARBI1_dom"/>
</dbReference>
<proteinExistence type="predicted"/>
<name>A0ABD2WYX8_9HYME</name>
<dbReference type="AlphaFoldDB" id="A0ABD2WYX8"/>
<keyword evidence="5" id="KW-1185">Reference proteome</keyword>
<dbReference type="Proteomes" id="UP001627154">
    <property type="component" value="Unassembled WGS sequence"/>
</dbReference>
<comment type="caution">
    <text evidence="4">The sequence shown here is derived from an EMBL/GenBank/DDBJ whole genome shotgun (WGS) entry which is preliminary data.</text>
</comment>
<dbReference type="GO" id="GO:0046872">
    <property type="term" value="F:metal ion binding"/>
    <property type="evidence" value="ECO:0007669"/>
    <property type="project" value="UniProtKB-KW"/>
</dbReference>
<accession>A0ABD2WYX8</accession>
<dbReference type="Pfam" id="PF13359">
    <property type="entry name" value="DDE_Tnp_4"/>
    <property type="match status" value="1"/>
</dbReference>
<protein>
    <recommendedName>
        <fullName evidence="3">DDE Tnp4 domain-containing protein</fullName>
    </recommendedName>
</protein>